<accession>A0A369QDY9</accession>
<name>A0A369QDY9_9SPHN</name>
<feature type="transmembrane region" description="Helical" evidence="1">
    <location>
        <begin position="161"/>
        <end position="187"/>
    </location>
</feature>
<evidence type="ECO:0008006" key="4">
    <source>
        <dbReference type="Google" id="ProtNLM"/>
    </source>
</evidence>
<keyword evidence="1" id="KW-0472">Membrane</keyword>
<keyword evidence="1" id="KW-0812">Transmembrane</keyword>
<dbReference type="AlphaFoldDB" id="A0A369QDY9"/>
<protein>
    <recommendedName>
        <fullName evidence="4">Glycosyltransferase RgtA/B/C/D-like domain-containing protein</fullName>
    </recommendedName>
</protein>
<comment type="caution">
    <text evidence="2">The sequence shown here is derived from an EMBL/GenBank/DDBJ whole genome shotgun (WGS) entry which is preliminary data.</text>
</comment>
<keyword evidence="3" id="KW-1185">Reference proteome</keyword>
<reference evidence="2 3" key="1">
    <citation type="submission" date="2018-04" db="EMBL/GenBank/DDBJ databases">
        <title>Altererythrobacter sp. HME9302 genome sequencing and assembly.</title>
        <authorList>
            <person name="Kang H."/>
            <person name="Kim H."/>
            <person name="Joh K."/>
        </authorList>
    </citation>
    <scope>NUCLEOTIDE SEQUENCE [LARGE SCALE GENOMIC DNA]</scope>
    <source>
        <strain evidence="2 3">HME9302</strain>
    </source>
</reference>
<dbReference type="Proteomes" id="UP000253727">
    <property type="component" value="Unassembled WGS sequence"/>
</dbReference>
<feature type="transmembrane region" description="Helical" evidence="1">
    <location>
        <begin position="260"/>
        <end position="280"/>
    </location>
</feature>
<feature type="transmembrane region" description="Helical" evidence="1">
    <location>
        <begin position="12"/>
        <end position="33"/>
    </location>
</feature>
<keyword evidence="1" id="KW-1133">Transmembrane helix</keyword>
<feature type="transmembrane region" description="Helical" evidence="1">
    <location>
        <begin position="134"/>
        <end position="155"/>
    </location>
</feature>
<dbReference type="EMBL" id="QBKA01000002">
    <property type="protein sequence ID" value="RDC60498.1"/>
    <property type="molecule type" value="Genomic_DNA"/>
</dbReference>
<organism evidence="2 3">
    <name type="scientific">Alteripontixanthobacter maritimus</name>
    <dbReference type="NCBI Taxonomy" id="2161824"/>
    <lineage>
        <taxon>Bacteria</taxon>
        <taxon>Pseudomonadati</taxon>
        <taxon>Pseudomonadota</taxon>
        <taxon>Alphaproteobacteria</taxon>
        <taxon>Sphingomonadales</taxon>
        <taxon>Erythrobacteraceae</taxon>
        <taxon>Alteripontixanthobacter</taxon>
    </lineage>
</organism>
<gene>
    <name evidence="2" type="ORF">HME9302_01706</name>
</gene>
<evidence type="ECO:0000313" key="2">
    <source>
        <dbReference type="EMBL" id="RDC60498.1"/>
    </source>
</evidence>
<feature type="transmembrane region" description="Helical" evidence="1">
    <location>
        <begin position="292"/>
        <end position="310"/>
    </location>
</feature>
<feature type="transmembrane region" description="Helical" evidence="1">
    <location>
        <begin position="199"/>
        <end position="217"/>
    </location>
</feature>
<feature type="transmembrane region" description="Helical" evidence="1">
    <location>
        <begin position="316"/>
        <end position="337"/>
    </location>
</feature>
<evidence type="ECO:0000256" key="1">
    <source>
        <dbReference type="SAM" id="Phobius"/>
    </source>
</evidence>
<evidence type="ECO:0000313" key="3">
    <source>
        <dbReference type="Proteomes" id="UP000253727"/>
    </source>
</evidence>
<proteinExistence type="predicted"/>
<feature type="transmembrane region" description="Helical" evidence="1">
    <location>
        <begin position="83"/>
        <end position="104"/>
    </location>
</feature>
<feature type="transmembrane region" description="Helical" evidence="1">
    <location>
        <begin position="110"/>
        <end position="127"/>
    </location>
</feature>
<feature type="transmembrane region" description="Helical" evidence="1">
    <location>
        <begin position="344"/>
        <end position="363"/>
    </location>
</feature>
<sequence>MQAALSPLHARLVLVVIAAALLMQAVLVFRMNVNWDEYWFLGRIYLAHAGELADPFQNFHVHLFSWLPGVPLNEIDQIVAGRLVMFGCELAALWCLYFICRTLADKASALLVVALWLCSTYTIAHGASFRTDPVAATLLMGALALLVAGGAWWRSLLAGCLAAVSLLITVKGAFYLPVFVGILVYVWRRDGRADTLRRFAIAGIVTAALGAVLWLWHGALLAGSEASVADPSLGQAANVGGNAASTVMNQQEWFARGSYILAWFAGGIATALALATGSILAARNVIARRAPVLGMTVLLCALPLFSLVFYRNAFPYFFPFIMLPTMIAALPAAQRLLTDWQTRFGLVVLILAVSLAVQFATYWPRDQATQRQYTALAHRIFPEPAPYIERSTMLPSFQKSGFFMSTLGMQRHRQGVDSLAASVAKDGPPLLLASAPALAMALDPSLTTDMPQLLPQDAAILRDNYIQHWGDLWVAGKTLQAASGQFDVVIPGIYTLECNGMRMIDGRNRNCGATFRLGRGNHEWTGGEATLRWGDHLYRPDRPAPSGPIYYDL</sequence>